<dbReference type="AlphaFoldDB" id="A0A7H9HIZ0"/>
<name>A0A7H9HIZ0_9SACH</name>
<gene>
    <name evidence="2" type="ORF">HG537_0A01250</name>
</gene>
<reference evidence="2 3" key="1">
    <citation type="submission" date="2020-06" db="EMBL/GenBank/DDBJ databases">
        <title>The yeast mating-type switching endonuclease HO is a domesticated member of an unorthodox homing genetic element family.</title>
        <authorList>
            <person name="Coughlan A.Y."/>
            <person name="Lombardi L."/>
            <person name="Braun-Galleani S."/>
            <person name="Martos A.R."/>
            <person name="Galeote V."/>
            <person name="Bigey F."/>
            <person name="Dequin S."/>
            <person name="Byrne K.P."/>
            <person name="Wolfe K.H."/>
        </authorList>
    </citation>
    <scope>NUCLEOTIDE SEQUENCE [LARGE SCALE GENOMIC DNA]</scope>
    <source>
        <strain evidence="2 3">CBS2947</strain>
    </source>
</reference>
<feature type="domain" description="RNA recognition motif" evidence="1">
    <location>
        <begin position="199"/>
        <end position="270"/>
    </location>
</feature>
<dbReference type="EMBL" id="CP059267">
    <property type="protein sequence ID" value="QLQ77878.1"/>
    <property type="molecule type" value="Genomic_DNA"/>
</dbReference>
<dbReference type="SMART" id="SM00361">
    <property type="entry name" value="RRM_1"/>
    <property type="match status" value="1"/>
</dbReference>
<dbReference type="OrthoDB" id="4062764at2759"/>
<sequence length="276" mass="31883">MRVEMRVEEQLNQAVVVVMGSRKVVRSVLNHLKSGKVLGVGGDVYQAGPASGSTALKYKSYNPSLDKSDFVSILPEMMFANGNSTRSTGVDFQLIKCRDPRYFQFRDSYVLLFDSNKALMKYHKATELGRINKIRVKFVPLPPGDNSEIVYAQYVKNLTAAFESHDLYNEKSKMKQSFERGKIDLNVLRERVRPIEERSALVWNLPFDVKPHDLIDRFWFYDIKHCFKLYWDASTGATLYYLAFNDASDCVKFKRNFHGVYFEDELHMKLLVETLG</sequence>
<dbReference type="SUPFAM" id="SSF54928">
    <property type="entry name" value="RNA-binding domain, RBD"/>
    <property type="match status" value="1"/>
</dbReference>
<keyword evidence="3" id="KW-1185">Reference proteome</keyword>
<dbReference type="InterPro" id="IPR003954">
    <property type="entry name" value="RRM_euk-type"/>
</dbReference>
<proteinExistence type="predicted"/>
<dbReference type="Proteomes" id="UP000510647">
    <property type="component" value="Chromosome 1"/>
</dbReference>
<organism evidence="2 3">
    <name type="scientific">Torulaspora globosa</name>
    <dbReference type="NCBI Taxonomy" id="48254"/>
    <lineage>
        <taxon>Eukaryota</taxon>
        <taxon>Fungi</taxon>
        <taxon>Dikarya</taxon>
        <taxon>Ascomycota</taxon>
        <taxon>Saccharomycotina</taxon>
        <taxon>Saccharomycetes</taxon>
        <taxon>Saccharomycetales</taxon>
        <taxon>Saccharomycetaceae</taxon>
        <taxon>Torulaspora</taxon>
    </lineage>
</organism>
<accession>A0A7H9HIZ0</accession>
<dbReference type="InterPro" id="IPR035979">
    <property type="entry name" value="RBD_domain_sf"/>
</dbReference>
<evidence type="ECO:0000259" key="1">
    <source>
        <dbReference type="SMART" id="SM00361"/>
    </source>
</evidence>
<protein>
    <recommendedName>
        <fullName evidence="1">RNA recognition motif domain-containing protein</fullName>
    </recommendedName>
</protein>
<evidence type="ECO:0000313" key="3">
    <source>
        <dbReference type="Proteomes" id="UP000510647"/>
    </source>
</evidence>
<evidence type="ECO:0000313" key="2">
    <source>
        <dbReference type="EMBL" id="QLQ77878.1"/>
    </source>
</evidence>
<dbReference type="GO" id="GO:0003676">
    <property type="term" value="F:nucleic acid binding"/>
    <property type="evidence" value="ECO:0007669"/>
    <property type="project" value="InterPro"/>
</dbReference>